<keyword evidence="4" id="KW-1185">Reference proteome</keyword>
<dbReference type="InterPro" id="IPR036111">
    <property type="entry name" value="Mal/L-sulfo/L-lacto_DH-like_sf"/>
</dbReference>
<dbReference type="Pfam" id="PF02615">
    <property type="entry name" value="Ldh_2"/>
    <property type="match status" value="1"/>
</dbReference>
<name>A0ABY1IIB6_9HYPH</name>
<dbReference type="InterPro" id="IPR043144">
    <property type="entry name" value="Mal/L-sulf/L-lact_DH-like_ah"/>
</dbReference>
<evidence type="ECO:0000313" key="4">
    <source>
        <dbReference type="Proteomes" id="UP000184290"/>
    </source>
</evidence>
<accession>A0ABY1IIB6</accession>
<keyword evidence="2" id="KW-0560">Oxidoreductase</keyword>
<gene>
    <name evidence="3" type="ORF">SAMN02745911_2037</name>
</gene>
<protein>
    <submittedName>
        <fullName evidence="3">Malate/lactate/ureidoglycolate dehydrogenase, LDH2 family</fullName>
    </submittedName>
</protein>
<reference evidence="3 4" key="1">
    <citation type="submission" date="2016-11" db="EMBL/GenBank/DDBJ databases">
        <authorList>
            <person name="Varghese N."/>
            <person name="Submissions S."/>
        </authorList>
    </citation>
    <scope>NUCLEOTIDE SEQUENCE [LARGE SCALE GENOMIC DNA]</scope>
    <source>
        <strain evidence="3 4">DSM 21988</strain>
    </source>
</reference>
<proteinExistence type="inferred from homology"/>
<dbReference type="PANTHER" id="PTHR11091">
    <property type="entry name" value="OXIDOREDUCTASE-RELATED"/>
    <property type="match status" value="1"/>
</dbReference>
<sequence length="342" mass="35573">MMADVVLTPAELLETRVYAALVEAGADEPSAAAATRAMMHASKLGVDSHGVRLTPHYSRVLKGGRVNGRPDMTVKENSPVSFALDADHGLGHPAMYKAVDVATDAAARMGIAAVGVHRSSHFGAAGAYAMAGQERGCITICVANSDSIVALFNGAERFHGTNPLAIGIPVPGEKPWLLDMATSSVPMNRVLLYRVLGIQLPEGVAADLAGTPTRDAKEAEMLMPLGGADFGFKGAALAGFISIMSSVVAGATPDPFVIDMVGEDVSTPRNIGHFLIAIHPSFFGGGSNYGEQIKAYLGALRGSRAREGGVMAPGEREWKVEIERAANGIPVDPETAAFLGLA</sequence>
<dbReference type="Gene3D" id="3.30.1370.60">
    <property type="entry name" value="Hypothetical oxidoreductase yiak, domain 2"/>
    <property type="match status" value="1"/>
</dbReference>
<dbReference type="PANTHER" id="PTHR11091:SF0">
    <property type="entry name" value="MALATE DEHYDROGENASE"/>
    <property type="match status" value="1"/>
</dbReference>
<organism evidence="3 4">
    <name type="scientific">Aureimonas altamirensis DSM 21988</name>
    <dbReference type="NCBI Taxonomy" id="1121026"/>
    <lineage>
        <taxon>Bacteria</taxon>
        <taxon>Pseudomonadati</taxon>
        <taxon>Pseudomonadota</taxon>
        <taxon>Alphaproteobacteria</taxon>
        <taxon>Hyphomicrobiales</taxon>
        <taxon>Aurantimonadaceae</taxon>
        <taxon>Aureimonas</taxon>
    </lineage>
</organism>
<dbReference type="InterPro" id="IPR003767">
    <property type="entry name" value="Malate/L-lactate_DH-like"/>
</dbReference>
<dbReference type="Proteomes" id="UP000184290">
    <property type="component" value="Unassembled WGS sequence"/>
</dbReference>
<evidence type="ECO:0000313" key="3">
    <source>
        <dbReference type="EMBL" id="SHJ21390.1"/>
    </source>
</evidence>
<comment type="similarity">
    <text evidence="1">Belongs to the LDH2/MDH2 oxidoreductase family.</text>
</comment>
<dbReference type="InterPro" id="IPR043143">
    <property type="entry name" value="Mal/L-sulf/L-lact_DH-like_NADP"/>
</dbReference>
<dbReference type="Gene3D" id="1.10.1530.10">
    <property type="match status" value="1"/>
</dbReference>
<comment type="caution">
    <text evidence="3">The sequence shown here is derived from an EMBL/GenBank/DDBJ whole genome shotgun (WGS) entry which is preliminary data.</text>
</comment>
<dbReference type="EMBL" id="FQZC01000002">
    <property type="protein sequence ID" value="SHJ21390.1"/>
    <property type="molecule type" value="Genomic_DNA"/>
</dbReference>
<evidence type="ECO:0000256" key="2">
    <source>
        <dbReference type="ARBA" id="ARBA00023002"/>
    </source>
</evidence>
<evidence type="ECO:0000256" key="1">
    <source>
        <dbReference type="ARBA" id="ARBA00006056"/>
    </source>
</evidence>
<dbReference type="SUPFAM" id="SSF89733">
    <property type="entry name" value="L-sulfolactate dehydrogenase-like"/>
    <property type="match status" value="1"/>
</dbReference>